<dbReference type="InterPro" id="IPR037185">
    <property type="entry name" value="EmrE-like"/>
</dbReference>
<dbReference type="EMBL" id="NTFS01000001">
    <property type="protein sequence ID" value="PAX60770.1"/>
    <property type="molecule type" value="Genomic_DNA"/>
</dbReference>
<evidence type="ECO:0000256" key="2">
    <source>
        <dbReference type="SAM" id="Phobius"/>
    </source>
</evidence>
<name>A0A2A2TQQ0_9CYAN</name>
<dbReference type="OrthoDB" id="6235706at2"/>
<feature type="domain" description="EamA" evidence="3">
    <location>
        <begin position="162"/>
        <end position="303"/>
    </location>
</feature>
<feature type="transmembrane region" description="Helical" evidence="2">
    <location>
        <begin position="163"/>
        <end position="181"/>
    </location>
</feature>
<dbReference type="SUPFAM" id="SSF103481">
    <property type="entry name" value="Multidrug resistance efflux transporter EmrE"/>
    <property type="match status" value="2"/>
</dbReference>
<reference evidence="4 5" key="1">
    <citation type="submission" date="2017-08" db="EMBL/GenBank/DDBJ databases">
        <title>Draft genome sequence of filamentous cyanobacterium Calothrix elsteri CCALA 953.</title>
        <authorList>
            <person name="Gagunashvili A.N."/>
            <person name="Elster J."/>
            <person name="Andresson O.S."/>
        </authorList>
    </citation>
    <scope>NUCLEOTIDE SEQUENCE [LARGE SCALE GENOMIC DNA]</scope>
    <source>
        <strain evidence="4 5">CCALA 953</strain>
    </source>
</reference>
<keyword evidence="2" id="KW-0472">Membrane</keyword>
<feature type="transmembrane region" description="Helical" evidence="2">
    <location>
        <begin position="288"/>
        <end position="305"/>
    </location>
</feature>
<feature type="transmembrane region" description="Helical" evidence="2">
    <location>
        <begin position="193"/>
        <end position="211"/>
    </location>
</feature>
<dbReference type="GO" id="GO:0016020">
    <property type="term" value="C:membrane"/>
    <property type="evidence" value="ECO:0007669"/>
    <property type="project" value="InterPro"/>
</dbReference>
<feature type="transmembrane region" description="Helical" evidence="2">
    <location>
        <begin position="6"/>
        <end position="27"/>
    </location>
</feature>
<accession>A0A2A2TQQ0</accession>
<evidence type="ECO:0000256" key="1">
    <source>
        <dbReference type="ARBA" id="ARBA00007362"/>
    </source>
</evidence>
<organism evidence="4 5">
    <name type="scientific">Brunnivagina elsteri CCALA 953</name>
    <dbReference type="NCBI Taxonomy" id="987040"/>
    <lineage>
        <taxon>Bacteria</taxon>
        <taxon>Bacillati</taxon>
        <taxon>Cyanobacteriota</taxon>
        <taxon>Cyanophyceae</taxon>
        <taxon>Nostocales</taxon>
        <taxon>Calotrichaceae</taxon>
        <taxon>Brunnivagina</taxon>
    </lineage>
</organism>
<feature type="transmembrane region" description="Helical" evidence="2">
    <location>
        <begin position="64"/>
        <end position="88"/>
    </location>
</feature>
<dbReference type="RefSeq" id="WP_095719749.1">
    <property type="nucleotide sequence ID" value="NZ_NTFS01000001.1"/>
</dbReference>
<feature type="transmembrane region" description="Helical" evidence="2">
    <location>
        <begin position="231"/>
        <end position="250"/>
    </location>
</feature>
<keyword evidence="2" id="KW-0812">Transmembrane</keyword>
<comment type="similarity">
    <text evidence="1">Belongs to the EamA transporter family.</text>
</comment>
<keyword evidence="2" id="KW-1133">Transmembrane helix</keyword>
<feature type="transmembrane region" description="Helical" evidence="2">
    <location>
        <begin position="39"/>
        <end position="58"/>
    </location>
</feature>
<evidence type="ECO:0000259" key="3">
    <source>
        <dbReference type="Pfam" id="PF00892"/>
    </source>
</evidence>
<evidence type="ECO:0000313" key="4">
    <source>
        <dbReference type="EMBL" id="PAX60770.1"/>
    </source>
</evidence>
<evidence type="ECO:0000313" key="5">
    <source>
        <dbReference type="Proteomes" id="UP000218238"/>
    </source>
</evidence>
<feature type="domain" description="EamA" evidence="3">
    <location>
        <begin position="9"/>
        <end position="142"/>
    </location>
</feature>
<protein>
    <submittedName>
        <fullName evidence="4">EamA family transporter</fullName>
    </submittedName>
</protein>
<proteinExistence type="inferred from homology"/>
<dbReference type="Proteomes" id="UP000218238">
    <property type="component" value="Unassembled WGS sequence"/>
</dbReference>
<dbReference type="Pfam" id="PF00892">
    <property type="entry name" value="EamA"/>
    <property type="match status" value="2"/>
</dbReference>
<gene>
    <name evidence="4" type="ORF">CK510_00225</name>
</gene>
<keyword evidence="5" id="KW-1185">Reference proteome</keyword>
<feature type="transmembrane region" description="Helical" evidence="2">
    <location>
        <begin position="125"/>
        <end position="142"/>
    </location>
</feature>
<dbReference type="AlphaFoldDB" id="A0A2A2TQQ0"/>
<dbReference type="InterPro" id="IPR000620">
    <property type="entry name" value="EamA_dom"/>
</dbReference>
<comment type="caution">
    <text evidence="4">The sequence shown here is derived from an EMBL/GenBank/DDBJ whole genome shotgun (WGS) entry which is preliminary data.</text>
</comment>
<feature type="transmembrane region" description="Helical" evidence="2">
    <location>
        <begin position="100"/>
        <end position="119"/>
    </location>
</feature>
<sequence>MPLETKFAGEIAALVAAILWCVSSVVYGRVGATIPPLHLNLIKGIVAIAFLLVTIAITGDFFPVLPPIPFCLLLLSGVIGIGLGDTAFLAAINSMGARRVLLMETLAPPITALLALIFLQESLNISAWCGVLLTILGVAWVISERTAEVDGKRDERLAPRWRGIGFALLAAVANASGAVLSRAALAGTNINPLWAALIRLGAAIFLLLPWIIWQQQSRTTPVFAYWKSRKVIMATCFAAFCGTYLGIWFQQVAIKLTAVGIASTLLQTSPVFILPLSMWMGEKVSLRAIAGVLVAIAGIALLFYLK</sequence>
<dbReference type="PANTHER" id="PTHR22911">
    <property type="entry name" value="ACYL-MALONYL CONDENSING ENZYME-RELATED"/>
    <property type="match status" value="1"/>
</dbReference>